<proteinExistence type="predicted"/>
<dbReference type="PATRIC" id="fig|595434.4.peg.539"/>
<sequence length="50" mass="5414">MKSGSDEWETEASSEGCLLGHERHLAKAKANAQQNANDQTRTMCHGEAAI</sequence>
<feature type="region of interest" description="Disordered" evidence="1">
    <location>
        <begin position="1"/>
        <end position="20"/>
    </location>
</feature>
<accession>A0A0J1BLZ4</accession>
<comment type="caution">
    <text evidence="2">The sequence shown here is derived from an EMBL/GenBank/DDBJ whole genome shotgun (WGS) entry which is preliminary data.</text>
</comment>
<evidence type="ECO:0000256" key="1">
    <source>
        <dbReference type="SAM" id="MobiDB-lite"/>
    </source>
</evidence>
<keyword evidence="3" id="KW-1185">Reference proteome</keyword>
<protein>
    <submittedName>
        <fullName evidence="2">Uncharacterized protein</fullName>
    </submittedName>
</protein>
<dbReference type="EMBL" id="LECT01000006">
    <property type="protein sequence ID" value="KLU07478.1"/>
    <property type="molecule type" value="Genomic_DNA"/>
</dbReference>
<feature type="compositionally biased region" description="Acidic residues" evidence="1">
    <location>
        <begin position="1"/>
        <end position="12"/>
    </location>
</feature>
<name>A0A0J1BLZ4_RHOIS</name>
<organism evidence="2 3">
    <name type="scientific">Rhodopirellula islandica</name>
    <dbReference type="NCBI Taxonomy" id="595434"/>
    <lineage>
        <taxon>Bacteria</taxon>
        <taxon>Pseudomonadati</taxon>
        <taxon>Planctomycetota</taxon>
        <taxon>Planctomycetia</taxon>
        <taxon>Pirellulales</taxon>
        <taxon>Pirellulaceae</taxon>
        <taxon>Rhodopirellula</taxon>
    </lineage>
</organism>
<dbReference type="AlphaFoldDB" id="A0A0J1BLZ4"/>
<reference evidence="2" key="1">
    <citation type="submission" date="2015-05" db="EMBL/GenBank/DDBJ databases">
        <title>Permanent draft genome of Rhodopirellula islandicus K833.</title>
        <authorList>
            <person name="Kizina J."/>
            <person name="Richter M."/>
            <person name="Glockner F.O."/>
            <person name="Harder J."/>
        </authorList>
    </citation>
    <scope>NUCLEOTIDE SEQUENCE [LARGE SCALE GENOMIC DNA]</scope>
    <source>
        <strain evidence="2">K833</strain>
    </source>
</reference>
<dbReference type="STRING" id="595434.RISK_000556"/>
<feature type="compositionally biased region" description="Low complexity" evidence="1">
    <location>
        <begin position="28"/>
        <end position="37"/>
    </location>
</feature>
<evidence type="ECO:0000313" key="3">
    <source>
        <dbReference type="Proteomes" id="UP000036367"/>
    </source>
</evidence>
<evidence type="ECO:0000313" key="2">
    <source>
        <dbReference type="EMBL" id="KLU07478.1"/>
    </source>
</evidence>
<dbReference type="Proteomes" id="UP000036367">
    <property type="component" value="Unassembled WGS sequence"/>
</dbReference>
<gene>
    <name evidence="2" type="ORF">RISK_000556</name>
</gene>
<feature type="region of interest" description="Disordered" evidence="1">
    <location>
        <begin position="26"/>
        <end position="50"/>
    </location>
</feature>